<gene>
    <name evidence="5" type="ORF">GGR03_000039</name>
</gene>
<dbReference type="SMART" id="SM00419">
    <property type="entry name" value="HTH_CRP"/>
    <property type="match status" value="1"/>
</dbReference>
<dbReference type="Proteomes" id="UP000588647">
    <property type="component" value="Unassembled WGS sequence"/>
</dbReference>
<dbReference type="InterPro" id="IPR036388">
    <property type="entry name" value="WH-like_DNA-bd_sf"/>
</dbReference>
<dbReference type="InterPro" id="IPR012318">
    <property type="entry name" value="HTH_CRP"/>
</dbReference>
<evidence type="ECO:0000313" key="6">
    <source>
        <dbReference type="Proteomes" id="UP000588647"/>
    </source>
</evidence>
<dbReference type="EMBL" id="JACIEM010000001">
    <property type="protein sequence ID" value="MBB4000992.1"/>
    <property type="molecule type" value="Genomic_DNA"/>
</dbReference>
<keyword evidence="3" id="KW-0804">Transcription</keyword>
<proteinExistence type="predicted"/>
<evidence type="ECO:0000256" key="1">
    <source>
        <dbReference type="ARBA" id="ARBA00023015"/>
    </source>
</evidence>
<sequence length="254" mass="28388">MVSNLSRGPLRLALPIPDDDLDALFDVFSQTIVVGKHAFLRREGDRSDLVRILQSGVAIRHKANRQGNRQIVGILMPGHICDLSSLFFDDPDHSIETVTDCAVAVARRDEVLALMDRRPVISRAFLARSLADASIAREWVMNVGRRTGYQRVAHLLCEIFACSRNLDFADTATCIFPLTQEELVDATGLTVVYVNRALQDLRRRELITLRQNLLTVHDWQGLCAEADFSHFYLHGDDHIWSQPGGKASLEDAGA</sequence>
<evidence type="ECO:0000313" key="5">
    <source>
        <dbReference type="EMBL" id="MBB4000992.1"/>
    </source>
</evidence>
<protein>
    <submittedName>
        <fullName evidence="5">CRP-like cAMP-binding protein</fullName>
    </submittedName>
</protein>
<dbReference type="InterPro" id="IPR036390">
    <property type="entry name" value="WH_DNA-bd_sf"/>
</dbReference>
<reference evidence="5 6" key="1">
    <citation type="submission" date="2020-08" db="EMBL/GenBank/DDBJ databases">
        <title>Genomic Encyclopedia of Type Strains, Phase IV (KMG-IV): sequencing the most valuable type-strain genomes for metagenomic binning, comparative biology and taxonomic classification.</title>
        <authorList>
            <person name="Goeker M."/>
        </authorList>
    </citation>
    <scope>NUCLEOTIDE SEQUENCE [LARGE SCALE GENOMIC DNA]</scope>
    <source>
        <strain evidence="5 6">DSM 103570</strain>
    </source>
</reference>
<dbReference type="Pfam" id="PF13545">
    <property type="entry name" value="HTH_Crp_2"/>
    <property type="match status" value="1"/>
</dbReference>
<evidence type="ECO:0000256" key="2">
    <source>
        <dbReference type="ARBA" id="ARBA00023125"/>
    </source>
</evidence>
<dbReference type="AlphaFoldDB" id="A0A7W6MMM2"/>
<evidence type="ECO:0000256" key="3">
    <source>
        <dbReference type="ARBA" id="ARBA00023163"/>
    </source>
</evidence>
<name>A0A7W6MMM2_9HYPH</name>
<feature type="domain" description="HTH crp-type" evidence="4">
    <location>
        <begin position="146"/>
        <end position="220"/>
    </location>
</feature>
<dbReference type="SUPFAM" id="SSF46785">
    <property type="entry name" value="Winged helix' DNA-binding domain"/>
    <property type="match status" value="1"/>
</dbReference>
<dbReference type="GO" id="GO:0003677">
    <property type="term" value="F:DNA binding"/>
    <property type="evidence" value="ECO:0007669"/>
    <property type="project" value="UniProtKB-KW"/>
</dbReference>
<keyword evidence="2" id="KW-0238">DNA-binding</keyword>
<evidence type="ECO:0000259" key="4">
    <source>
        <dbReference type="PROSITE" id="PS51063"/>
    </source>
</evidence>
<accession>A0A7W6MMM2</accession>
<dbReference type="Gene3D" id="1.10.10.10">
    <property type="entry name" value="Winged helix-like DNA-binding domain superfamily/Winged helix DNA-binding domain"/>
    <property type="match status" value="1"/>
</dbReference>
<dbReference type="InterPro" id="IPR018490">
    <property type="entry name" value="cNMP-bd_dom_sf"/>
</dbReference>
<keyword evidence="6" id="KW-1185">Reference proteome</keyword>
<dbReference type="Gene3D" id="2.60.120.10">
    <property type="entry name" value="Jelly Rolls"/>
    <property type="match status" value="1"/>
</dbReference>
<dbReference type="InterPro" id="IPR014710">
    <property type="entry name" value="RmlC-like_jellyroll"/>
</dbReference>
<dbReference type="InterPro" id="IPR000595">
    <property type="entry name" value="cNMP-bd_dom"/>
</dbReference>
<comment type="caution">
    <text evidence="5">The sequence shown here is derived from an EMBL/GenBank/DDBJ whole genome shotgun (WGS) entry which is preliminary data.</text>
</comment>
<dbReference type="PROSITE" id="PS51063">
    <property type="entry name" value="HTH_CRP_2"/>
    <property type="match status" value="1"/>
</dbReference>
<organism evidence="5 6">
    <name type="scientific">Aurantimonas endophytica</name>
    <dbReference type="NCBI Taxonomy" id="1522175"/>
    <lineage>
        <taxon>Bacteria</taxon>
        <taxon>Pseudomonadati</taxon>
        <taxon>Pseudomonadota</taxon>
        <taxon>Alphaproteobacteria</taxon>
        <taxon>Hyphomicrobiales</taxon>
        <taxon>Aurantimonadaceae</taxon>
        <taxon>Aurantimonas</taxon>
    </lineage>
</organism>
<dbReference type="GO" id="GO:0006355">
    <property type="term" value="P:regulation of DNA-templated transcription"/>
    <property type="evidence" value="ECO:0007669"/>
    <property type="project" value="InterPro"/>
</dbReference>
<dbReference type="SUPFAM" id="SSF51206">
    <property type="entry name" value="cAMP-binding domain-like"/>
    <property type="match status" value="1"/>
</dbReference>
<dbReference type="CDD" id="cd00038">
    <property type="entry name" value="CAP_ED"/>
    <property type="match status" value="1"/>
</dbReference>
<keyword evidence="1" id="KW-0805">Transcription regulation</keyword>
<dbReference type="Pfam" id="PF00027">
    <property type="entry name" value="cNMP_binding"/>
    <property type="match status" value="1"/>
</dbReference>